<dbReference type="InterPro" id="IPR052281">
    <property type="entry name" value="GAREM"/>
</dbReference>
<feature type="compositionally biased region" description="Low complexity" evidence="2">
    <location>
        <begin position="517"/>
        <end position="526"/>
    </location>
</feature>
<feature type="coiled-coil region" evidence="1">
    <location>
        <begin position="599"/>
        <end position="633"/>
    </location>
</feature>
<dbReference type="InterPro" id="IPR001660">
    <property type="entry name" value="SAM"/>
</dbReference>
<dbReference type="PROSITE" id="PS50105">
    <property type="entry name" value="SAM_DOMAIN"/>
    <property type="match status" value="1"/>
</dbReference>
<dbReference type="Gene3D" id="1.10.150.50">
    <property type="entry name" value="Transcription Factor, Ets-1"/>
    <property type="match status" value="1"/>
</dbReference>
<feature type="compositionally biased region" description="Low complexity" evidence="2">
    <location>
        <begin position="555"/>
        <end position="567"/>
    </location>
</feature>
<dbReference type="SMART" id="SM00454">
    <property type="entry name" value="SAM"/>
    <property type="match status" value="1"/>
</dbReference>
<sequence>MQPGRPLPQLPIERPLPELPYSSYDTLPPARPVSKTPPPSRRIAVEHDIDTPPPLPPVSALAMVKKSQSAFFNMDNKVQRPSLPDASVRPPLPPRKSSVPVSSYHNATTPPSKRESTSSSLSTDRSSMYDIPKSMKSGAGVGRGPSSVSLDSVSVCSFGRAPSPVNYVPVSESMSLKQLVAYHQNEFPLRVEVSAGYFGDSECDTFSEGDRLNFHFIKQLSVAVIETGTGQLVRVPLNSAARFSLIYDPNNNPKEAVTGFEFKSVKDVLAQKDMPKIICATKAHGNPSNVSHSVQAGELLLINEVKHGRFGGQSLICTSIENEKQKRLPENCQGFFSTAPNHVMLYLPELTKKFDLPLKVIVSELPSSGNLGGRISDSLTIREIVTIVSVNKESTIIATPVPDEEDTQFSNDNTSMMFDIPVDLEILEVQIIEEKNSDEFEKLYVDTRQLLDSFDPSKTDKQVRVGKQDDLYYTAIREDHKNVGIELLASESIYSEPRQVLARKKMENAVKEKLKSSVEQSSTSSSPLPQIIEPKCLPSDQTSDSNDYYAMDLGSSTKHSPSRSPSHSPLPPYSGTPMQDAPLYMMSKLMMMNGHSPDVEELRRDVMEMKGSMMLLRQQMEGLQQTINSLQSAMSAQPQTTNGNYVDMLPSKDSIVYKMSSKEVLQMLDKLNLSQYKEMFEREEVDGQLLSELDEDTLKSELGMTSKIHRKKLLLVIQGKQTYQHLVVET</sequence>
<protein>
    <recommendedName>
        <fullName evidence="3">SAM domain-containing protein</fullName>
    </recommendedName>
</protein>
<dbReference type="OrthoDB" id="6077228at2759"/>
<evidence type="ECO:0000259" key="3">
    <source>
        <dbReference type="PROSITE" id="PS50105"/>
    </source>
</evidence>
<feature type="domain" description="SAM" evidence="3">
    <location>
        <begin position="659"/>
        <end position="723"/>
    </location>
</feature>
<proteinExistence type="predicted"/>
<dbReference type="SUPFAM" id="SSF47769">
    <property type="entry name" value="SAM/Pointed domain"/>
    <property type="match status" value="1"/>
</dbReference>
<dbReference type="AlphaFoldDB" id="A0A1X7VV57"/>
<feature type="compositionally biased region" description="Pro residues" evidence="2">
    <location>
        <begin position="29"/>
        <end position="40"/>
    </location>
</feature>
<evidence type="ECO:0000256" key="2">
    <source>
        <dbReference type="SAM" id="MobiDB-lite"/>
    </source>
</evidence>
<feature type="region of interest" description="Disordered" evidence="2">
    <location>
        <begin position="1"/>
        <end position="61"/>
    </location>
</feature>
<evidence type="ECO:0000256" key="1">
    <source>
        <dbReference type="SAM" id="Coils"/>
    </source>
</evidence>
<dbReference type="InParanoid" id="A0A1X7VV57"/>
<dbReference type="InterPro" id="IPR013761">
    <property type="entry name" value="SAM/pointed_sf"/>
</dbReference>
<name>A0A1X7VV57_AMPQE</name>
<dbReference type="PANTHER" id="PTHR14454:SF11">
    <property type="entry name" value="SERRANO, ISOFORM F"/>
    <property type="match status" value="1"/>
</dbReference>
<evidence type="ECO:0000313" key="4">
    <source>
        <dbReference type="EnsemblMetazoa" id="Aqu2.1.43997_001"/>
    </source>
</evidence>
<dbReference type="eggNOG" id="ENOG502SCKY">
    <property type="taxonomic scope" value="Eukaryota"/>
</dbReference>
<dbReference type="PANTHER" id="PTHR14454">
    <property type="entry name" value="GRB2-ASSOCIATED AND REGULATOR OF MAPK PROTEIN FAMILY MEMBER"/>
    <property type="match status" value="1"/>
</dbReference>
<organism evidence="4">
    <name type="scientific">Amphimedon queenslandica</name>
    <name type="common">Sponge</name>
    <dbReference type="NCBI Taxonomy" id="400682"/>
    <lineage>
        <taxon>Eukaryota</taxon>
        <taxon>Metazoa</taxon>
        <taxon>Porifera</taxon>
        <taxon>Demospongiae</taxon>
        <taxon>Heteroscleromorpha</taxon>
        <taxon>Haplosclerida</taxon>
        <taxon>Niphatidae</taxon>
        <taxon>Amphimedon</taxon>
    </lineage>
</organism>
<keyword evidence="1" id="KW-0175">Coiled coil</keyword>
<reference evidence="4" key="1">
    <citation type="submission" date="2017-05" db="UniProtKB">
        <authorList>
            <consortium name="EnsemblMetazoa"/>
        </authorList>
    </citation>
    <scope>IDENTIFICATION</scope>
</reference>
<dbReference type="Pfam" id="PF00536">
    <property type="entry name" value="SAM_1"/>
    <property type="match status" value="1"/>
</dbReference>
<feature type="region of interest" description="Disordered" evidence="2">
    <location>
        <begin position="512"/>
        <end position="579"/>
    </location>
</feature>
<dbReference type="CDD" id="cd09487">
    <property type="entry name" value="SAM_superfamily"/>
    <property type="match status" value="1"/>
</dbReference>
<feature type="compositionally biased region" description="Low complexity" evidence="2">
    <location>
        <begin position="117"/>
        <end position="126"/>
    </location>
</feature>
<accession>A0A1X7VV57</accession>
<feature type="region of interest" description="Disordered" evidence="2">
    <location>
        <begin position="78"/>
        <end position="144"/>
    </location>
</feature>
<dbReference type="EnsemblMetazoa" id="Aqu2.1.43997_001">
    <property type="protein sequence ID" value="Aqu2.1.43997_001"/>
    <property type="gene ID" value="Aqu2.1.43997"/>
</dbReference>